<dbReference type="InterPro" id="IPR006592">
    <property type="entry name" value="RNA_pol_N"/>
</dbReference>
<dbReference type="SMART" id="SM00663">
    <property type="entry name" value="RPOLA_N"/>
    <property type="match status" value="1"/>
</dbReference>
<evidence type="ECO:0000256" key="2">
    <source>
        <dbReference type="ARBA" id="ARBA00006460"/>
    </source>
</evidence>
<evidence type="ECO:0000256" key="12">
    <source>
        <dbReference type="RuleBase" id="RU004279"/>
    </source>
</evidence>
<dbReference type="InterPro" id="IPR007080">
    <property type="entry name" value="RNA_pol_Rpb1_1"/>
</dbReference>
<feature type="region of interest" description="Disordered" evidence="13">
    <location>
        <begin position="287"/>
        <end position="352"/>
    </location>
</feature>
<feature type="domain" description="RNA polymerase N-terminal" evidence="14">
    <location>
        <begin position="399"/>
        <end position="741"/>
    </location>
</feature>
<dbReference type="EC" id="2.7.7.6" evidence="12"/>
<dbReference type="GO" id="GO:0003899">
    <property type="term" value="F:DNA-directed RNA polymerase activity"/>
    <property type="evidence" value="ECO:0007669"/>
    <property type="project" value="UniProtKB-EC"/>
</dbReference>
<comment type="catalytic activity">
    <reaction evidence="11 12">
        <text>RNA(n) + a ribonucleoside 5'-triphosphate = RNA(n+1) + diphosphate</text>
        <dbReference type="Rhea" id="RHEA:21248"/>
        <dbReference type="Rhea" id="RHEA-COMP:14527"/>
        <dbReference type="Rhea" id="RHEA-COMP:17342"/>
        <dbReference type="ChEBI" id="CHEBI:33019"/>
        <dbReference type="ChEBI" id="CHEBI:61557"/>
        <dbReference type="ChEBI" id="CHEBI:140395"/>
        <dbReference type="EC" id="2.7.7.6"/>
    </reaction>
</comment>
<keyword evidence="7" id="KW-0862">Zinc</keyword>
<keyword evidence="10" id="KW-0539">Nucleus</keyword>
<comment type="subcellular location">
    <subcellularLocation>
        <location evidence="1">Nucleus</location>
    </subcellularLocation>
</comment>
<dbReference type="InterPro" id="IPR045867">
    <property type="entry name" value="DNA-dir_RpoC_beta_prime"/>
</dbReference>
<dbReference type="Gene3D" id="1.10.357.120">
    <property type="match status" value="1"/>
</dbReference>
<dbReference type="Pfam" id="PF05000">
    <property type="entry name" value="RNA_pol_Rpb1_4"/>
    <property type="match status" value="1"/>
</dbReference>
<dbReference type="GO" id="GO:0046872">
    <property type="term" value="F:metal ion binding"/>
    <property type="evidence" value="ECO:0007669"/>
    <property type="project" value="UniProtKB-KW"/>
</dbReference>
<evidence type="ECO:0000256" key="4">
    <source>
        <dbReference type="ARBA" id="ARBA00022679"/>
    </source>
</evidence>
<evidence type="ECO:0000256" key="1">
    <source>
        <dbReference type="ARBA" id="ARBA00004123"/>
    </source>
</evidence>
<dbReference type="Gene3D" id="2.40.40.20">
    <property type="match status" value="1"/>
</dbReference>
<keyword evidence="5 12" id="KW-0548">Nucleotidyltransferase</keyword>
<dbReference type="FunFam" id="3.30.1490.180:FF:000003">
    <property type="entry name" value="DNA-directed RNA polymerase subunit"/>
    <property type="match status" value="1"/>
</dbReference>
<dbReference type="InterPro" id="IPR044893">
    <property type="entry name" value="RNA_pol_Rpb1_clamp_domain"/>
</dbReference>
<dbReference type="Pfam" id="PF04997">
    <property type="entry name" value="RNA_pol_Rpb1_1"/>
    <property type="match status" value="1"/>
</dbReference>
<evidence type="ECO:0000256" key="11">
    <source>
        <dbReference type="ARBA" id="ARBA00048552"/>
    </source>
</evidence>
<feature type="compositionally biased region" description="Acidic residues" evidence="13">
    <location>
        <begin position="296"/>
        <end position="325"/>
    </location>
</feature>
<reference evidence="15 16" key="1">
    <citation type="journal article" date="2020" name="ISME J.">
        <title>Uncovering the hidden diversity of litter-decomposition mechanisms in mushroom-forming fungi.</title>
        <authorList>
            <person name="Floudas D."/>
            <person name="Bentzer J."/>
            <person name="Ahren D."/>
            <person name="Johansson T."/>
            <person name="Persson P."/>
            <person name="Tunlid A."/>
        </authorList>
    </citation>
    <scope>NUCLEOTIDE SEQUENCE [LARGE SCALE GENOMIC DNA]</scope>
    <source>
        <strain evidence="15 16">CBS 406.79</strain>
    </source>
</reference>
<dbReference type="Pfam" id="PF04983">
    <property type="entry name" value="RNA_pol_Rpb1_3"/>
    <property type="match status" value="1"/>
</dbReference>
<protein>
    <recommendedName>
        <fullName evidence="12">DNA-directed RNA polymerase subunit</fullName>
        <ecNumber evidence="12">2.7.7.6</ecNumber>
    </recommendedName>
</protein>
<dbReference type="CDD" id="cd01435">
    <property type="entry name" value="RNAP_I_RPA1_N"/>
    <property type="match status" value="1"/>
</dbReference>
<dbReference type="InterPro" id="IPR007083">
    <property type="entry name" value="RNA_pol_Rpb1_4"/>
</dbReference>
<dbReference type="EMBL" id="JAACJN010000003">
    <property type="protein sequence ID" value="KAF5393016.1"/>
    <property type="molecule type" value="Genomic_DNA"/>
</dbReference>
<dbReference type="Gene3D" id="1.10.274.100">
    <property type="entry name" value="RNA polymerase Rpb1, domain 3"/>
    <property type="match status" value="1"/>
</dbReference>
<keyword evidence="6" id="KW-0479">Metal-binding</keyword>
<evidence type="ECO:0000256" key="13">
    <source>
        <dbReference type="SAM" id="MobiDB-lite"/>
    </source>
</evidence>
<evidence type="ECO:0000313" key="16">
    <source>
        <dbReference type="Proteomes" id="UP000518752"/>
    </source>
</evidence>
<dbReference type="InterPro" id="IPR038120">
    <property type="entry name" value="Rpb1_funnel_sf"/>
</dbReference>
<organism evidence="15 16">
    <name type="scientific">Collybiopsis confluens</name>
    <dbReference type="NCBI Taxonomy" id="2823264"/>
    <lineage>
        <taxon>Eukaryota</taxon>
        <taxon>Fungi</taxon>
        <taxon>Dikarya</taxon>
        <taxon>Basidiomycota</taxon>
        <taxon>Agaricomycotina</taxon>
        <taxon>Agaricomycetes</taxon>
        <taxon>Agaricomycetidae</taxon>
        <taxon>Agaricales</taxon>
        <taxon>Marasmiineae</taxon>
        <taxon>Omphalotaceae</taxon>
        <taxon>Collybiopsis</taxon>
    </lineage>
</organism>
<dbReference type="Gene3D" id="4.10.860.120">
    <property type="entry name" value="RNA polymerase II, clamp domain"/>
    <property type="match status" value="1"/>
</dbReference>
<comment type="caution">
    <text evidence="15">The sequence shown here is derived from an EMBL/GenBank/DDBJ whole genome shotgun (WGS) entry which is preliminary data.</text>
</comment>
<evidence type="ECO:0000313" key="15">
    <source>
        <dbReference type="EMBL" id="KAF5393016.1"/>
    </source>
</evidence>
<sequence length="1289" mass="144365">MNISHSLPSVVSGVSFSFLTAQDIRRISVKQIINPVLLDNLNRPNAAGLYDPALGPSDRQDVCATCRLSYFTCPGHFGHIELPAPVFHPLFLANMYNLLRGCCLWCHRFKLNEESLTKYRAKFKLLEYGLLEQAQAMDSFKRILKYHDNKGRMNGKADSEDEDEQVDQDIQMVEDDGNPDETEEEYLGRIDLFVTIAVHRCKAAGLKRGSYKDGLVYQYRKDLINDFLKATILTKCQNCRTPAFSFRKEGHTKVIEYDLSDKQRKSVLKKRPDVLALEKMAAFAAKHDVNGASREQDEDVDMSEPPDSEGEGDSLSEGDEDENSEDQPKDSGGKVLPRAANGKVKTKRGRNERVMAPEECRAHLRRLFRNEAVMCSLLYGKHSSYAKLNSEDLSLASADMFFLDVIPVAPTRFRPPAKMNEILFEHPQNELLARVINTSYRLRDLNLDLRTASQKMEGFDKEKRKKVMEQLLAALIQLQVDVNSFMDSSKNPQPVRQGKLPPAGVKQGLEKKEGLFRKHMMGKRVNYAARSVISPDINIEPNEIGVPPVFARKLTFPEPVTHANFHEMRARVINGPRGYPGATMVEYEDGTQVSLDTLSIDQRTAIANQLMKPQEDKVSSGGRKGLYTRTPAINKKVYRHLRDGDILILNRQPTLHKPSMMAHKARVLLGEKTIRMHYANCNSYNADFDGDEMNIHFPQNQVARAEAEMIANTDNQYLVPTSGNPLRGLIQDHVVAGVWMTSQGAFFSREEYFQLLYGALKPEEEGIDGHRLVTLPPTLWKPRPLWTGKQIISTVLKNITPDNMEGINLIAGTKVPGHLWGADSQEDRVVFMDGELLCGVLDKAAFGASDYGIVHSVYELYGADIAGKLLGILSRLFTKFLQHRAFTCRMDDLMLTPEGDQKRTEIIQDGRELGTKGAIENFPSLDNVPQEELPEVLKGLLQEVLRDDNKMAGLDITVKKGLSKLTASIEKAVMPNGLLRKFPHNHMQAMTNSGAKGSAVNARQISCALGQQELEGRRVPVMVSGKTLPSFKAFETKAIAGGYVASRFLTGVKPQEFYFHCMAGREGLIDTAVKTSRSGYLQRCLIKHLEGIRVHYDNTVRGSDSSIYQFQYGGDALDVTKQKHLHQFGFVARNEKSFVNKLRPKDILPFVAGDDATIYMKKVLKTKPAKRTLDPALSLYNPTRYLGSTSEAFAEALKTYLKKNPDRLIKGDFEEKWLSRRSPLSAGSFRMLMHVKYMRSLIEPGEAVGLLASQGVGEPSTQMTLNTFHFAGHGAANVTLGIPVCEKLS</sequence>
<evidence type="ECO:0000256" key="3">
    <source>
        <dbReference type="ARBA" id="ARBA00022478"/>
    </source>
</evidence>
<dbReference type="InterPro" id="IPR007081">
    <property type="entry name" value="RNA_pol_Rpb1_5"/>
</dbReference>
<evidence type="ECO:0000256" key="7">
    <source>
        <dbReference type="ARBA" id="ARBA00022833"/>
    </source>
</evidence>
<evidence type="ECO:0000256" key="9">
    <source>
        <dbReference type="ARBA" id="ARBA00023163"/>
    </source>
</evidence>
<evidence type="ECO:0000259" key="14">
    <source>
        <dbReference type="SMART" id="SM00663"/>
    </source>
</evidence>
<dbReference type="FunFam" id="4.10.860.120:FF:000006">
    <property type="entry name" value="DNA-directed RNA polymerase subunit"/>
    <property type="match status" value="1"/>
</dbReference>
<dbReference type="Gene3D" id="6.10.250.2940">
    <property type="match status" value="1"/>
</dbReference>
<dbReference type="Pfam" id="PF04998">
    <property type="entry name" value="RNA_pol_Rpb1_5"/>
    <property type="match status" value="1"/>
</dbReference>
<dbReference type="PANTHER" id="PTHR19376">
    <property type="entry name" value="DNA-DIRECTED RNA POLYMERASE"/>
    <property type="match status" value="1"/>
</dbReference>
<dbReference type="Gene3D" id="1.10.132.30">
    <property type="match status" value="1"/>
</dbReference>
<dbReference type="OrthoDB" id="270392at2759"/>
<dbReference type="GO" id="GO:0006351">
    <property type="term" value="P:DNA-templated transcription"/>
    <property type="evidence" value="ECO:0007669"/>
    <property type="project" value="InterPro"/>
</dbReference>
<dbReference type="InterPro" id="IPR015699">
    <property type="entry name" value="DNA-dir_RNA_pol1_lsu_N"/>
</dbReference>
<keyword evidence="4 12" id="KW-0808">Transferase</keyword>
<dbReference type="Pfam" id="PF00623">
    <property type="entry name" value="RNA_pol_Rpb1_2"/>
    <property type="match status" value="1"/>
</dbReference>
<proteinExistence type="inferred from homology"/>
<keyword evidence="8" id="KW-0460">Magnesium</keyword>
<evidence type="ECO:0000256" key="5">
    <source>
        <dbReference type="ARBA" id="ARBA00022695"/>
    </source>
</evidence>
<dbReference type="PANTHER" id="PTHR19376:SF11">
    <property type="entry name" value="DNA-DIRECTED RNA POLYMERASE I SUBUNIT RPA1"/>
    <property type="match status" value="1"/>
</dbReference>
<gene>
    <name evidence="15" type="ORF">D9757_001336</name>
</gene>
<evidence type="ECO:0000256" key="10">
    <source>
        <dbReference type="ARBA" id="ARBA00023242"/>
    </source>
</evidence>
<dbReference type="SUPFAM" id="SSF64484">
    <property type="entry name" value="beta and beta-prime subunits of DNA dependent RNA-polymerase"/>
    <property type="match status" value="1"/>
</dbReference>
<dbReference type="Proteomes" id="UP000518752">
    <property type="component" value="Unassembled WGS sequence"/>
</dbReference>
<dbReference type="FunFam" id="2.40.40.20:FF:000019">
    <property type="entry name" value="DNA-directed RNA polymerase II subunit RPB1"/>
    <property type="match status" value="1"/>
</dbReference>
<evidence type="ECO:0000256" key="8">
    <source>
        <dbReference type="ARBA" id="ARBA00022842"/>
    </source>
</evidence>
<dbReference type="Gene3D" id="3.30.1490.180">
    <property type="entry name" value="RNA polymerase ii"/>
    <property type="match status" value="1"/>
</dbReference>
<evidence type="ECO:0000256" key="6">
    <source>
        <dbReference type="ARBA" id="ARBA00022723"/>
    </source>
</evidence>
<dbReference type="GO" id="GO:0003677">
    <property type="term" value="F:DNA binding"/>
    <property type="evidence" value="ECO:0007669"/>
    <property type="project" value="InterPro"/>
</dbReference>
<keyword evidence="9 12" id="KW-0804">Transcription</keyword>
<dbReference type="InterPro" id="IPR000722">
    <property type="entry name" value="RNA_pol_asu"/>
</dbReference>
<dbReference type="GO" id="GO:0005736">
    <property type="term" value="C:RNA polymerase I complex"/>
    <property type="evidence" value="ECO:0007669"/>
    <property type="project" value="UniProtKB-ARBA"/>
</dbReference>
<comment type="function">
    <text evidence="12">DNA-dependent RNA polymerase catalyzes the transcription of DNA into RNA using the four ribonucleoside triphosphates as substrates.</text>
</comment>
<keyword evidence="3 12" id="KW-0240">DNA-directed RNA polymerase</keyword>
<comment type="similarity">
    <text evidence="2 12">Belongs to the RNA polymerase beta' chain family.</text>
</comment>
<dbReference type="InterPro" id="IPR007066">
    <property type="entry name" value="RNA_pol_Rpb1_3"/>
</dbReference>
<name>A0A8H5I0P9_9AGAR</name>
<dbReference type="InterPro" id="IPR042102">
    <property type="entry name" value="RNA_pol_Rpb1_3_sf"/>
</dbReference>
<keyword evidence="16" id="KW-1185">Reference proteome</keyword>
<dbReference type="FunFam" id="1.10.274.100:FF:000006">
    <property type="entry name" value="DNA-directed RNA polymerase subunit"/>
    <property type="match status" value="1"/>
</dbReference>
<accession>A0A8H5I0P9</accession>